<keyword evidence="3" id="KW-1185">Reference proteome</keyword>
<dbReference type="SUPFAM" id="SSF56112">
    <property type="entry name" value="Protein kinase-like (PK-like)"/>
    <property type="match status" value="1"/>
</dbReference>
<evidence type="ECO:0000313" key="2">
    <source>
        <dbReference type="EMBL" id="MFC5066044.1"/>
    </source>
</evidence>
<evidence type="ECO:0000313" key="3">
    <source>
        <dbReference type="Proteomes" id="UP001595947"/>
    </source>
</evidence>
<reference evidence="3" key="1">
    <citation type="journal article" date="2019" name="Int. J. Syst. Evol. Microbiol.">
        <title>The Global Catalogue of Microorganisms (GCM) 10K type strain sequencing project: providing services to taxonomists for standard genome sequencing and annotation.</title>
        <authorList>
            <consortium name="The Broad Institute Genomics Platform"/>
            <consortium name="The Broad Institute Genome Sequencing Center for Infectious Disease"/>
            <person name="Wu L."/>
            <person name="Ma J."/>
        </authorList>
    </citation>
    <scope>NUCLEOTIDE SEQUENCE [LARGE SCALE GENOMIC DNA]</scope>
    <source>
        <strain evidence="3">CGMCC 4.7093</strain>
    </source>
</reference>
<dbReference type="Pfam" id="PF13224">
    <property type="entry name" value="DUF4032"/>
    <property type="match status" value="1"/>
</dbReference>
<comment type="caution">
    <text evidence="2">The sequence shown here is derived from an EMBL/GenBank/DDBJ whole genome shotgun (WGS) entry which is preliminary data.</text>
</comment>
<proteinExistence type="predicted"/>
<gene>
    <name evidence="2" type="ORF">ACFPBZ_27800</name>
</gene>
<dbReference type="Pfam" id="PF06293">
    <property type="entry name" value="Kdo"/>
    <property type="match status" value="1"/>
</dbReference>
<dbReference type="InterPro" id="IPR025111">
    <property type="entry name" value="DUF4032"/>
</dbReference>
<dbReference type="EMBL" id="JBHSIV010000055">
    <property type="protein sequence ID" value="MFC5066044.1"/>
    <property type="molecule type" value="Genomic_DNA"/>
</dbReference>
<organism evidence="2 3">
    <name type="scientific">Actinomycetospora atypica</name>
    <dbReference type="NCBI Taxonomy" id="1290095"/>
    <lineage>
        <taxon>Bacteria</taxon>
        <taxon>Bacillati</taxon>
        <taxon>Actinomycetota</taxon>
        <taxon>Actinomycetes</taxon>
        <taxon>Pseudonocardiales</taxon>
        <taxon>Pseudonocardiaceae</taxon>
        <taxon>Actinomycetospora</taxon>
    </lineage>
</organism>
<evidence type="ECO:0000259" key="1">
    <source>
        <dbReference type="Pfam" id="PF13224"/>
    </source>
</evidence>
<sequence length="420" mass="46047">MTAGVDLRLRSPGPQLLALPWETPLADWDPATTPLRALDVGPSRHLVRFVVADGTLWAVKELPVRLARKEYEALRRMEAMALPTVRAAGVVVQSEPDDRSLLVTRFLVGSWQYRRLFARLPPDRATHRARLLDAMAGLLVELHRHGVFWGDCSLANTLFTRDGQALQAHLVDAETAEIHPSLSDGQRRMDLDILVENVASGLVDVAASLGRPPDIEPRLIEEALGVPERYQALWDALHAEPQFAFSDRYRVESTVRDLEELGFVVDEVSLAPVTGGEVRLRVGVGDRRFHAQRLRELTGLDVGEGQARVLLGDLQAHRGALAREQGRAVSEGEAAPSWLHDVLTPGMRRAHAAVDHVGTAVQAWCDLLEVRWLLSEAAGHDVGTAQALTELAERAPTDSAARALVADTRHDLPVVPPDGP</sequence>
<feature type="domain" description="DUF4032" evidence="1">
    <location>
        <begin position="233"/>
        <end position="390"/>
    </location>
</feature>
<dbReference type="InterPro" id="IPR011009">
    <property type="entry name" value="Kinase-like_dom_sf"/>
</dbReference>
<dbReference type="RefSeq" id="WP_378039361.1">
    <property type="nucleotide sequence ID" value="NZ_JBHSIV010000055.1"/>
</dbReference>
<protein>
    <submittedName>
        <fullName evidence="2">DUF4032 domain-containing protein</fullName>
    </submittedName>
</protein>
<name>A0ABV9YXM1_9PSEU</name>
<dbReference type="Proteomes" id="UP001595947">
    <property type="component" value="Unassembled WGS sequence"/>
</dbReference>
<accession>A0ABV9YXM1</accession>